<keyword evidence="2" id="KW-0812">Transmembrane</keyword>
<feature type="compositionally biased region" description="Basic residues" evidence="1">
    <location>
        <begin position="304"/>
        <end position="316"/>
    </location>
</feature>
<evidence type="ECO:0000256" key="1">
    <source>
        <dbReference type="SAM" id="MobiDB-lite"/>
    </source>
</evidence>
<gene>
    <name evidence="3" type="ORF">RN001_015638</name>
</gene>
<organism evidence="3 4">
    <name type="scientific">Aquatica leii</name>
    <dbReference type="NCBI Taxonomy" id="1421715"/>
    <lineage>
        <taxon>Eukaryota</taxon>
        <taxon>Metazoa</taxon>
        <taxon>Ecdysozoa</taxon>
        <taxon>Arthropoda</taxon>
        <taxon>Hexapoda</taxon>
        <taxon>Insecta</taxon>
        <taxon>Pterygota</taxon>
        <taxon>Neoptera</taxon>
        <taxon>Endopterygota</taxon>
        <taxon>Coleoptera</taxon>
        <taxon>Polyphaga</taxon>
        <taxon>Elateriformia</taxon>
        <taxon>Elateroidea</taxon>
        <taxon>Lampyridae</taxon>
        <taxon>Luciolinae</taxon>
        <taxon>Aquatica</taxon>
    </lineage>
</organism>
<keyword evidence="4" id="KW-1185">Reference proteome</keyword>
<proteinExistence type="predicted"/>
<accession>A0AAN7SAZ6</accession>
<dbReference type="Proteomes" id="UP001353858">
    <property type="component" value="Unassembled WGS sequence"/>
</dbReference>
<reference evidence="4" key="1">
    <citation type="submission" date="2023-01" db="EMBL/GenBank/DDBJ databases">
        <title>Key to firefly adult light organ development and bioluminescence: homeobox transcription factors regulate luciferase expression and transportation to peroxisome.</title>
        <authorList>
            <person name="Fu X."/>
        </authorList>
    </citation>
    <scope>NUCLEOTIDE SEQUENCE [LARGE SCALE GENOMIC DNA]</scope>
</reference>
<feature type="transmembrane region" description="Helical" evidence="2">
    <location>
        <begin position="127"/>
        <end position="146"/>
    </location>
</feature>
<protein>
    <submittedName>
        <fullName evidence="3">Uncharacterized protein</fullName>
    </submittedName>
</protein>
<sequence>MEKSESSDSDSSSSTSWVFVNDGIPCLENANTFHLDCSKEPIQELTEQDLLSAGSDFESDTDGVSVISESEAIQAELNEKTCEETSDLQNEDADVGCETLLGSVLAPNDCDKILVNESKKLLKNANILGFSVVLTAVFLGSCSFIVRKNSGDFILYDEAKVDSNFLCRDVSINNHLEEIVDLTIACTNGDQDRNEVDHNEIKHCVKVQYETKKTMNNDFLGKHQQDNSLKDNAIEDTRETLMSKAKIFSSEPDGYKKAFLVVDKSIDEHSEDDSKEFSSAFDLKYNKTRRYAKNNKKLSNDKYKNKKEGKKQRDNKKHSEDKSRPKHEKSKNKQQIYTRNSKKFKNKYEDLKRNYEVKFKHTYIENKKNSTSKIMKDKNSGEWYSNWHQARQHLRNHNLVDERHHSKKRTKMQWYFKWMDGREKLRYKKSYRPYSSHLNV</sequence>
<evidence type="ECO:0000256" key="2">
    <source>
        <dbReference type="SAM" id="Phobius"/>
    </source>
</evidence>
<feature type="region of interest" description="Disordered" evidence="1">
    <location>
        <begin position="292"/>
        <end position="343"/>
    </location>
</feature>
<comment type="caution">
    <text evidence="3">The sequence shown here is derived from an EMBL/GenBank/DDBJ whole genome shotgun (WGS) entry which is preliminary data.</text>
</comment>
<evidence type="ECO:0000313" key="4">
    <source>
        <dbReference type="Proteomes" id="UP001353858"/>
    </source>
</evidence>
<dbReference type="EMBL" id="JARPUR010000008">
    <property type="protein sequence ID" value="KAK4871514.1"/>
    <property type="molecule type" value="Genomic_DNA"/>
</dbReference>
<name>A0AAN7SAZ6_9COLE</name>
<keyword evidence="2" id="KW-1133">Transmembrane helix</keyword>
<evidence type="ECO:0000313" key="3">
    <source>
        <dbReference type="EMBL" id="KAK4871514.1"/>
    </source>
</evidence>
<keyword evidence="2" id="KW-0472">Membrane</keyword>
<dbReference type="AlphaFoldDB" id="A0AAN7SAZ6"/>